<gene>
    <name evidence="2" type="ORF">R3W88_033577</name>
</gene>
<name>A0AAV9K2B4_9SOLN</name>
<dbReference type="Proteomes" id="UP001311915">
    <property type="component" value="Unassembled WGS sequence"/>
</dbReference>
<feature type="compositionally biased region" description="Low complexity" evidence="1">
    <location>
        <begin position="83"/>
        <end position="98"/>
    </location>
</feature>
<accession>A0AAV9K2B4</accession>
<feature type="region of interest" description="Disordered" evidence="1">
    <location>
        <begin position="72"/>
        <end position="101"/>
    </location>
</feature>
<evidence type="ECO:0000256" key="1">
    <source>
        <dbReference type="SAM" id="MobiDB-lite"/>
    </source>
</evidence>
<comment type="caution">
    <text evidence="2">The sequence shown here is derived from an EMBL/GenBank/DDBJ whole genome shotgun (WGS) entry which is preliminary data.</text>
</comment>
<keyword evidence="3" id="KW-1185">Reference proteome</keyword>
<evidence type="ECO:0000313" key="3">
    <source>
        <dbReference type="Proteomes" id="UP001311915"/>
    </source>
</evidence>
<reference evidence="2 3" key="1">
    <citation type="submission" date="2023-10" db="EMBL/GenBank/DDBJ databases">
        <title>Genome-Wide Identification Analysis in wild type Solanum Pinnatisectum Reveals Some Genes Defensing Phytophthora Infestans.</title>
        <authorList>
            <person name="Sun C."/>
        </authorList>
    </citation>
    <scope>NUCLEOTIDE SEQUENCE [LARGE SCALE GENOMIC DNA]</scope>
    <source>
        <strain evidence="2">LQN</strain>
        <tissue evidence="2">Leaf</tissue>
    </source>
</reference>
<organism evidence="2 3">
    <name type="scientific">Solanum pinnatisectum</name>
    <name type="common">tansyleaf nightshade</name>
    <dbReference type="NCBI Taxonomy" id="50273"/>
    <lineage>
        <taxon>Eukaryota</taxon>
        <taxon>Viridiplantae</taxon>
        <taxon>Streptophyta</taxon>
        <taxon>Embryophyta</taxon>
        <taxon>Tracheophyta</taxon>
        <taxon>Spermatophyta</taxon>
        <taxon>Magnoliopsida</taxon>
        <taxon>eudicotyledons</taxon>
        <taxon>Gunneridae</taxon>
        <taxon>Pentapetalae</taxon>
        <taxon>asterids</taxon>
        <taxon>lamiids</taxon>
        <taxon>Solanales</taxon>
        <taxon>Solanaceae</taxon>
        <taxon>Solanoideae</taxon>
        <taxon>Solaneae</taxon>
        <taxon>Solanum</taxon>
    </lineage>
</organism>
<evidence type="ECO:0000313" key="2">
    <source>
        <dbReference type="EMBL" id="KAK4706860.1"/>
    </source>
</evidence>
<protein>
    <submittedName>
        <fullName evidence="2">Uncharacterized protein</fullName>
    </submittedName>
</protein>
<dbReference type="PANTHER" id="PTHR32108:SF6">
    <property type="entry name" value="GAG-PRO"/>
    <property type="match status" value="1"/>
</dbReference>
<dbReference type="AlphaFoldDB" id="A0AAV9K2B4"/>
<dbReference type="EMBL" id="JAWPEI010000043">
    <property type="protein sequence ID" value="KAK4706860.1"/>
    <property type="molecule type" value="Genomic_DNA"/>
</dbReference>
<sequence>MSEKEIVEVFVQVQEPKYYDRIMLLVGEKFAEIVKVGETIEDGLRIGKIARVAASPGSWGLLKKKREDVSSISYEGKKTPGKSSSYQRRSRPSQSSYPTCYAYDDYQNTPPFSYQNIPPPNYQNTPNLSYQNTPPLSYQTPPPIYQTPPHHYRNAAPNCANVQKNYQTSPLMYQTPAPLYQNTPTNYQAPQPNYQTNLYPRYQAPSPNSPNYLGPKPVDTSSKFYRPDQRGTYHSNGVGYDIEDCINLKHKIQDLIDQKVISLQTLVPNVNNNPLSNHGGVTINMIELDDDWCVTKAIVSIAPDELEKDVSSLNIREKKEFVILTPEKVVALVPREALAQTKVVIETAVTQGMTRSGRCYTPEELAQGVQKKDQSKRPISEAKAEEFWRKMQSKDYSIVKHLEKMSAQISVWVLLMSLQLHRGTPMRT</sequence>
<proteinExistence type="predicted"/>
<dbReference type="PANTHER" id="PTHR32108">
    <property type="entry name" value="DNA-DIRECTED RNA POLYMERASE SUBUNIT ALPHA"/>
    <property type="match status" value="1"/>
</dbReference>